<protein>
    <recommendedName>
        <fullName evidence="1">Transcription regulator PadR N-terminal domain-containing protein</fullName>
    </recommendedName>
</protein>
<dbReference type="Proteomes" id="UP000050827">
    <property type="component" value="Unassembled WGS sequence"/>
</dbReference>
<dbReference type="STRING" id="346185.AAY42_16730"/>
<dbReference type="InterPro" id="IPR005149">
    <property type="entry name" value="Tscrpt_reg_PadR_N"/>
</dbReference>
<evidence type="ECO:0000313" key="3">
    <source>
        <dbReference type="Proteomes" id="UP000050827"/>
    </source>
</evidence>
<dbReference type="RefSeq" id="WP_055397278.1">
    <property type="nucleotide sequence ID" value="NZ_LCTZ01000002.1"/>
</dbReference>
<feature type="domain" description="Transcription regulator PadR N-terminal" evidence="1">
    <location>
        <begin position="13"/>
        <end position="78"/>
    </location>
</feature>
<dbReference type="Gene3D" id="1.10.10.10">
    <property type="entry name" value="Winged helix-like DNA-binding domain superfamily/Winged helix DNA-binding domain"/>
    <property type="match status" value="1"/>
</dbReference>
<dbReference type="EMBL" id="LCTZ01000002">
    <property type="protein sequence ID" value="KQC31346.1"/>
    <property type="molecule type" value="Genomic_DNA"/>
</dbReference>
<accession>A0A0Q1C282</accession>
<evidence type="ECO:0000313" key="2">
    <source>
        <dbReference type="EMBL" id="KQC31346.1"/>
    </source>
</evidence>
<dbReference type="PANTHER" id="PTHR33169:SF14">
    <property type="entry name" value="TRANSCRIPTIONAL REGULATOR RV3488"/>
    <property type="match status" value="1"/>
</dbReference>
<comment type="caution">
    <text evidence="2">The sequence shown here is derived from an EMBL/GenBank/DDBJ whole genome shotgun (WGS) entry which is preliminary data.</text>
</comment>
<reference evidence="2 3" key="1">
    <citation type="submission" date="2015-04" db="EMBL/GenBank/DDBJ databases">
        <title>Complete genome of flavobacterium.</title>
        <authorList>
            <person name="Kwon Y.M."/>
            <person name="Kim S.-J."/>
        </authorList>
    </citation>
    <scope>NUCLEOTIDE SEQUENCE [LARGE SCALE GENOMIC DNA]</scope>
    <source>
        <strain evidence="2 3">DK169</strain>
    </source>
</reference>
<proteinExistence type="predicted"/>
<dbReference type="InterPro" id="IPR052509">
    <property type="entry name" value="Metal_resp_DNA-bind_regulator"/>
</dbReference>
<dbReference type="PANTHER" id="PTHR33169">
    <property type="entry name" value="PADR-FAMILY TRANSCRIPTIONAL REGULATOR"/>
    <property type="match status" value="1"/>
</dbReference>
<gene>
    <name evidence="2" type="ORF">AAY42_16730</name>
</gene>
<name>A0A0Q1C282_9FLAO</name>
<dbReference type="InterPro" id="IPR036388">
    <property type="entry name" value="WH-like_DNA-bd_sf"/>
</dbReference>
<evidence type="ECO:0000259" key="1">
    <source>
        <dbReference type="Pfam" id="PF03551"/>
    </source>
</evidence>
<organism evidence="2 3">
    <name type="scientific">Flagellimonas eckloniae</name>
    <dbReference type="NCBI Taxonomy" id="346185"/>
    <lineage>
        <taxon>Bacteria</taxon>
        <taxon>Pseudomonadati</taxon>
        <taxon>Bacteroidota</taxon>
        <taxon>Flavobacteriia</taxon>
        <taxon>Flavobacteriales</taxon>
        <taxon>Flavobacteriaceae</taxon>
        <taxon>Flagellimonas</taxon>
    </lineage>
</organism>
<sequence>MSYYGITIQQLKILSLIETDEKYGYQILKELDDQILLGSLYNSLKSLERKGFVKSRWGDEINQAGRRKYYRITAEGQNCFDTLKGEMLTNFGLTSI</sequence>
<dbReference type="OrthoDB" id="982587at2"/>
<keyword evidence="3" id="KW-1185">Reference proteome</keyword>
<dbReference type="SUPFAM" id="SSF46785">
    <property type="entry name" value="Winged helix' DNA-binding domain"/>
    <property type="match status" value="1"/>
</dbReference>
<dbReference type="Pfam" id="PF03551">
    <property type="entry name" value="PadR"/>
    <property type="match status" value="1"/>
</dbReference>
<dbReference type="InterPro" id="IPR036390">
    <property type="entry name" value="WH_DNA-bd_sf"/>
</dbReference>
<dbReference type="AlphaFoldDB" id="A0A0Q1C282"/>